<evidence type="ECO:0000313" key="2">
    <source>
        <dbReference type="EMBL" id="GGN96368.1"/>
    </source>
</evidence>
<protein>
    <submittedName>
        <fullName evidence="2">Serine hydrolase</fullName>
    </submittedName>
</protein>
<name>A0ABQ2KXM5_9BACL</name>
<reference evidence="3" key="1">
    <citation type="journal article" date="2019" name="Int. J. Syst. Evol. Microbiol.">
        <title>The Global Catalogue of Microorganisms (GCM) 10K type strain sequencing project: providing services to taxonomists for standard genome sequencing and annotation.</title>
        <authorList>
            <consortium name="The Broad Institute Genomics Platform"/>
            <consortium name="The Broad Institute Genome Sequencing Center for Infectious Disease"/>
            <person name="Wu L."/>
            <person name="Ma J."/>
        </authorList>
    </citation>
    <scope>NUCLEOTIDE SEQUENCE [LARGE SCALE GENOMIC DNA]</scope>
    <source>
        <strain evidence="3">CGMCC 1.6964</strain>
    </source>
</reference>
<dbReference type="Gene3D" id="3.40.710.10">
    <property type="entry name" value="DD-peptidase/beta-lactamase superfamily"/>
    <property type="match status" value="1"/>
</dbReference>
<keyword evidence="2" id="KW-0378">Hydrolase</keyword>
<dbReference type="Proteomes" id="UP000606653">
    <property type="component" value="Unassembled WGS sequence"/>
</dbReference>
<accession>A0ABQ2KXM5</accession>
<keyword evidence="3" id="KW-1185">Reference proteome</keyword>
<dbReference type="InterPro" id="IPR050789">
    <property type="entry name" value="Diverse_Enzym_Activities"/>
</dbReference>
<feature type="domain" description="Beta-lactamase-related" evidence="1">
    <location>
        <begin position="12"/>
        <end position="374"/>
    </location>
</feature>
<dbReference type="PANTHER" id="PTHR43283:SF3">
    <property type="entry name" value="BETA-LACTAMASE FAMILY PROTEIN (AFU_ORTHOLOGUE AFUA_5G07500)"/>
    <property type="match status" value="1"/>
</dbReference>
<evidence type="ECO:0000259" key="1">
    <source>
        <dbReference type="Pfam" id="PF00144"/>
    </source>
</evidence>
<sequence>MMLNAYITDKLQKTLRTSIDNKEIAGANMMIIKDGEEIFYHEDGYADIEAGLPIAQDSIFRLYSMTKPITATAVMMLLERGKIDLFDPVSQYIPGFRSQLLEKNGQLIPPGREANIHDLMNMTSGLVYGGEDMAGRHTDALFRELNDRLHSDTPMSTLEFANRLGEGPLTFEPGSNWNYGTSADVLGAIIETVSGMRYGEFLWKEIFEPLGMRDTGFWLTEEQQERLVKVYQSDSKGDLQPYTDSHLGVMHRMDREPAFESGGAGLASTIVDAAKFTTMLMNEGSLDNTRLLNPKTVQKLVSPGLTDWQQKGLDGWHTLAGHSYGSQMRILTDPGKAGLIGSVGEYGWDGWLGAYFTNSPVDRLTFLFMVQRRDAGTLPITRKLRNIVFSCL</sequence>
<dbReference type="EMBL" id="BMLN01000003">
    <property type="protein sequence ID" value="GGN96368.1"/>
    <property type="molecule type" value="Genomic_DNA"/>
</dbReference>
<dbReference type="RefSeq" id="WP_018975648.1">
    <property type="nucleotide sequence ID" value="NZ_BMLN01000003.1"/>
</dbReference>
<proteinExistence type="predicted"/>
<dbReference type="InterPro" id="IPR012338">
    <property type="entry name" value="Beta-lactam/transpept-like"/>
</dbReference>
<gene>
    <name evidence="2" type="ORF">GCM10010969_13340</name>
</gene>
<dbReference type="InterPro" id="IPR001466">
    <property type="entry name" value="Beta-lactam-related"/>
</dbReference>
<dbReference type="SUPFAM" id="SSF56601">
    <property type="entry name" value="beta-lactamase/transpeptidase-like"/>
    <property type="match status" value="1"/>
</dbReference>
<dbReference type="GO" id="GO:0016787">
    <property type="term" value="F:hydrolase activity"/>
    <property type="evidence" value="ECO:0007669"/>
    <property type="project" value="UniProtKB-KW"/>
</dbReference>
<evidence type="ECO:0000313" key="3">
    <source>
        <dbReference type="Proteomes" id="UP000606653"/>
    </source>
</evidence>
<organism evidence="2 3">
    <name type="scientific">Saccharibacillus kuerlensis</name>
    <dbReference type="NCBI Taxonomy" id="459527"/>
    <lineage>
        <taxon>Bacteria</taxon>
        <taxon>Bacillati</taxon>
        <taxon>Bacillota</taxon>
        <taxon>Bacilli</taxon>
        <taxon>Bacillales</taxon>
        <taxon>Paenibacillaceae</taxon>
        <taxon>Saccharibacillus</taxon>
    </lineage>
</organism>
<dbReference type="Pfam" id="PF00144">
    <property type="entry name" value="Beta-lactamase"/>
    <property type="match status" value="1"/>
</dbReference>
<dbReference type="PANTHER" id="PTHR43283">
    <property type="entry name" value="BETA-LACTAMASE-RELATED"/>
    <property type="match status" value="1"/>
</dbReference>
<comment type="caution">
    <text evidence="2">The sequence shown here is derived from an EMBL/GenBank/DDBJ whole genome shotgun (WGS) entry which is preliminary data.</text>
</comment>